<reference evidence="3 4" key="1">
    <citation type="submission" date="2016-10" db="EMBL/GenBank/DDBJ databases">
        <authorList>
            <person name="de Groot N.N."/>
        </authorList>
    </citation>
    <scope>NUCLEOTIDE SEQUENCE [LARGE SCALE GENOMIC DNA]</scope>
    <source>
        <strain evidence="3 4">DSM 22024</strain>
    </source>
</reference>
<proteinExistence type="predicted"/>
<feature type="transmembrane region" description="Helical" evidence="2">
    <location>
        <begin position="142"/>
        <end position="161"/>
    </location>
</feature>
<feature type="compositionally biased region" description="Low complexity" evidence="1">
    <location>
        <begin position="57"/>
        <end position="70"/>
    </location>
</feature>
<organism evidence="3 4">
    <name type="scientific">Actinopolymorpha singaporensis</name>
    <dbReference type="NCBI Taxonomy" id="117157"/>
    <lineage>
        <taxon>Bacteria</taxon>
        <taxon>Bacillati</taxon>
        <taxon>Actinomycetota</taxon>
        <taxon>Actinomycetes</taxon>
        <taxon>Propionibacteriales</taxon>
        <taxon>Actinopolymorphaceae</taxon>
        <taxon>Actinopolymorpha</taxon>
    </lineage>
</organism>
<keyword evidence="2" id="KW-0472">Membrane</keyword>
<dbReference type="Pfam" id="PF20444">
    <property type="entry name" value="DUF6703"/>
    <property type="match status" value="1"/>
</dbReference>
<gene>
    <name evidence="3" type="ORF">SAMN04489717_3609</name>
</gene>
<feature type="region of interest" description="Disordered" evidence="1">
    <location>
        <begin position="1"/>
        <end position="70"/>
    </location>
</feature>
<feature type="transmembrane region" description="Helical" evidence="2">
    <location>
        <begin position="113"/>
        <end position="133"/>
    </location>
</feature>
<accession>A0A1H1UFD9</accession>
<dbReference type="AlphaFoldDB" id="A0A1H1UFD9"/>
<keyword evidence="2" id="KW-1133">Transmembrane helix</keyword>
<dbReference type="Proteomes" id="UP000198983">
    <property type="component" value="Chromosome I"/>
</dbReference>
<evidence type="ECO:0000256" key="1">
    <source>
        <dbReference type="SAM" id="MobiDB-lite"/>
    </source>
</evidence>
<evidence type="ECO:0000256" key="2">
    <source>
        <dbReference type="SAM" id="Phobius"/>
    </source>
</evidence>
<evidence type="ECO:0000313" key="4">
    <source>
        <dbReference type="Proteomes" id="UP000198983"/>
    </source>
</evidence>
<dbReference type="EMBL" id="LT629732">
    <property type="protein sequence ID" value="SDS71183.1"/>
    <property type="molecule type" value="Genomic_DNA"/>
</dbReference>
<name>A0A1H1UFD9_9ACTN</name>
<dbReference type="InterPro" id="IPR046549">
    <property type="entry name" value="DUF6703"/>
</dbReference>
<evidence type="ECO:0000313" key="3">
    <source>
        <dbReference type="EMBL" id="SDS71183.1"/>
    </source>
</evidence>
<feature type="compositionally biased region" description="Low complexity" evidence="1">
    <location>
        <begin position="38"/>
        <end position="47"/>
    </location>
</feature>
<keyword evidence="4" id="KW-1185">Reference proteome</keyword>
<sequence>MSDRPKSRQPKAGGPRSRPPGPRSGAATSQTGGNRRPGSSASASGTGARHGSGSTGSSGSSGSASSGSSAGFRRTVERLSYPVILRLHRMPRWMVTIGLAALLVAGLLAPVPYGPVCLGVVVALMAWLTYLAWHEGDRSRRVIRLVALALGGAALAMRLIAA</sequence>
<dbReference type="STRING" id="117157.SAMN04489717_3609"/>
<keyword evidence="2" id="KW-0812">Transmembrane</keyword>
<protein>
    <submittedName>
        <fullName evidence="3">Uncharacterized protein</fullName>
    </submittedName>
</protein>